<evidence type="ECO:0000313" key="3">
    <source>
        <dbReference type="EMBL" id="SER64388.1"/>
    </source>
</evidence>
<dbReference type="STRING" id="1121357.SAMN05661109_00679"/>
<dbReference type="Proteomes" id="UP000198929">
    <property type="component" value="Unassembled WGS sequence"/>
</dbReference>
<protein>
    <recommendedName>
        <fullName evidence="2">HNH nuclease domain-containing protein</fullName>
    </recommendedName>
</protein>
<evidence type="ECO:0000259" key="2">
    <source>
        <dbReference type="SMART" id="SM00507"/>
    </source>
</evidence>
<feature type="domain" description="HNH nuclease" evidence="2">
    <location>
        <begin position="299"/>
        <end position="351"/>
    </location>
</feature>
<proteinExistence type="predicted"/>
<feature type="region of interest" description="Disordered" evidence="1">
    <location>
        <begin position="403"/>
        <end position="429"/>
    </location>
</feature>
<evidence type="ECO:0000313" key="4">
    <source>
        <dbReference type="Proteomes" id="UP000198929"/>
    </source>
</evidence>
<dbReference type="EMBL" id="FOGQ01000002">
    <property type="protein sequence ID" value="SER64388.1"/>
    <property type="molecule type" value="Genomic_DNA"/>
</dbReference>
<organism evidence="3 4">
    <name type="scientific">Corynebacterium cystitidis DSM 20524</name>
    <dbReference type="NCBI Taxonomy" id="1121357"/>
    <lineage>
        <taxon>Bacteria</taxon>
        <taxon>Bacillati</taxon>
        <taxon>Actinomycetota</taxon>
        <taxon>Actinomycetes</taxon>
        <taxon>Mycobacteriales</taxon>
        <taxon>Corynebacteriaceae</taxon>
        <taxon>Corynebacterium</taxon>
    </lineage>
</organism>
<name>A0A1H9QVB2_9CORY</name>
<dbReference type="InterPro" id="IPR003615">
    <property type="entry name" value="HNH_nuc"/>
</dbReference>
<dbReference type="SMART" id="SM00507">
    <property type="entry name" value="HNHc"/>
    <property type="match status" value="1"/>
</dbReference>
<feature type="compositionally biased region" description="Basic residues" evidence="1">
    <location>
        <begin position="404"/>
        <end position="416"/>
    </location>
</feature>
<sequence>MSTQTFTTVKNPDVYFSVSSKDPLARRQTVIRQAEFDLWEEIYLTSTTPASENDWEEFTASLRAKIGVGKKLVHDNLLVMETLDWLPGFREIVVELGHVDMYTLRQIITATTCDTFWDDEHVRGLVDELLVDLYHPTKPNQSLPNVRTVKGKVTELLRQLAPEDDPEDNQEAADNPEETSAFDPPSHWVEENANGTFTTSATWDALTTAKIVALIRKYATENNVSFAEAHARLILDKPEISLVLNLYQAGDIAHAPVWMPGVGDLNRTDSTRAADLATTVRDITDARDAETDSYTPTARIKAYVEGRDGTCRFPGCTRPAMYTDKDHRVDHAAGGPTSPHNLLSLCRHHHNKKTDGSIGYLLDGYSGDVYWLYKDGTWEVDEATGPLSPKKANWLVTFNDIIQKSKRKPGPRRKPPKIPAGMDADAPPF</sequence>
<keyword evidence="4" id="KW-1185">Reference proteome</keyword>
<evidence type="ECO:0000256" key="1">
    <source>
        <dbReference type="SAM" id="MobiDB-lite"/>
    </source>
</evidence>
<gene>
    <name evidence="3" type="ORF">SAMN05661109_00679</name>
</gene>
<accession>A0A1H9QVB2</accession>
<feature type="compositionally biased region" description="Acidic residues" evidence="1">
    <location>
        <begin position="162"/>
        <end position="177"/>
    </location>
</feature>
<reference evidence="4" key="1">
    <citation type="submission" date="2016-10" db="EMBL/GenBank/DDBJ databases">
        <authorList>
            <person name="Varghese N."/>
            <person name="Submissions S."/>
        </authorList>
    </citation>
    <scope>NUCLEOTIDE SEQUENCE [LARGE SCALE GENOMIC DNA]</scope>
    <source>
        <strain evidence="4">DSM 20524</strain>
    </source>
</reference>
<dbReference type="CDD" id="cd00085">
    <property type="entry name" value="HNHc"/>
    <property type="match status" value="1"/>
</dbReference>
<feature type="region of interest" description="Disordered" evidence="1">
    <location>
        <begin position="160"/>
        <end position="191"/>
    </location>
</feature>
<dbReference type="Gene3D" id="1.10.30.50">
    <property type="match status" value="1"/>
</dbReference>
<dbReference type="AlphaFoldDB" id="A0A1H9QVB2"/>